<reference evidence="6" key="1">
    <citation type="journal article" date="2020" name="mSystems">
        <title>Genome- and Community-Level Interaction Insights into Carbon Utilization and Element Cycling Functions of Hydrothermarchaeota in Hydrothermal Sediment.</title>
        <authorList>
            <person name="Zhou Z."/>
            <person name="Liu Y."/>
            <person name="Xu W."/>
            <person name="Pan J."/>
            <person name="Luo Z.H."/>
            <person name="Li M."/>
        </authorList>
    </citation>
    <scope>NUCLEOTIDE SEQUENCE [LARGE SCALE GENOMIC DNA]</scope>
    <source>
        <strain evidence="6">SpSt-125</strain>
    </source>
</reference>
<accession>A0A7J2U5W4</accession>
<dbReference type="InterPro" id="IPR002789">
    <property type="entry name" value="HerA_central"/>
</dbReference>
<name>A0A7J2U5W4_9CREN</name>
<dbReference type="GO" id="GO:0043138">
    <property type="term" value="F:3'-5' DNA helicase activity"/>
    <property type="evidence" value="ECO:0007669"/>
    <property type="project" value="UniProtKB-EC"/>
</dbReference>
<dbReference type="GO" id="GO:0005524">
    <property type="term" value="F:ATP binding"/>
    <property type="evidence" value="ECO:0007669"/>
    <property type="project" value="UniProtKB-KW"/>
</dbReference>
<comment type="catalytic activity">
    <reaction evidence="4">
        <text>ATP + H2O = ADP + phosphate + H(+)</text>
        <dbReference type="Rhea" id="RHEA:13065"/>
        <dbReference type="ChEBI" id="CHEBI:15377"/>
        <dbReference type="ChEBI" id="CHEBI:15378"/>
        <dbReference type="ChEBI" id="CHEBI:30616"/>
        <dbReference type="ChEBI" id="CHEBI:43474"/>
        <dbReference type="ChEBI" id="CHEBI:456216"/>
        <dbReference type="EC" id="5.6.2.4"/>
    </reaction>
</comment>
<comment type="similarity">
    <text evidence="1">Belongs to the HerA family.</text>
</comment>
<keyword evidence="6" id="KW-0547">Nucleotide-binding</keyword>
<sequence length="516" mass="57826">MWKWSPRDVGALVGVVTSGSRASLAPVRISREAMDYVKDEMLAIIDDFVEGRRFLGVFKSSVKRDLAIDSSALPTTFDPEKSHSFSAPLMQSYVEIIGEIAPEGGVHLSFAIPRPGSNVYTAEKGDALLEVLELPQGLSIGFHKFSHLRVDLDPRALDFHIAVLGATGSGKSRLVKAIVEEVLVKKPDYSIAIFDHTGVDYADKSRWGSVDVEIVDASQIVLEPDVIADILVNYTGLSTYYEDYMYGIVIEYIKSVVQKISQGSEERGLKYSASHSRGIDLEELLEKYRVLSTKGLFKWSFNEFVAIAESYLRKMGARESSTVKTRLLLHTRVGKGFFESNLSRRRITVDDVVQMLMGGKSRVIIIDLSSEVEYSAKNSIVYQIIKKVWDTIAEGRRRADLLAVVDEAHNYCCERGCSPAKDIITRTAREGRKWGFGLILASQRIVDLAPEVRGNINTVFFSRLQTAGDYNELRNWIEGVEYMQYTLPLLAPREFFFAGLGNPLRRPILMRVRDVA</sequence>
<comment type="catalytic activity">
    <reaction evidence="3">
        <text>ATP + H2O = ADP + phosphate + H(+)</text>
        <dbReference type="Rhea" id="RHEA:13065"/>
        <dbReference type="ChEBI" id="CHEBI:15377"/>
        <dbReference type="ChEBI" id="CHEBI:15378"/>
        <dbReference type="ChEBI" id="CHEBI:30616"/>
        <dbReference type="ChEBI" id="CHEBI:43474"/>
        <dbReference type="ChEBI" id="CHEBI:456216"/>
        <dbReference type="EC" id="5.6.2.3"/>
    </reaction>
</comment>
<dbReference type="Gene3D" id="3.40.50.300">
    <property type="entry name" value="P-loop containing nucleotide triphosphate hydrolases"/>
    <property type="match status" value="2"/>
</dbReference>
<dbReference type="PANTHER" id="PTHR42957:SF2">
    <property type="entry name" value="HELICASE HERA CENTRAL DOMAIN-CONTAINING PROTEIN"/>
    <property type="match status" value="1"/>
</dbReference>
<comment type="caution">
    <text evidence="6">The sequence shown here is derived from an EMBL/GenBank/DDBJ whole genome shotgun (WGS) entry which is preliminary data.</text>
</comment>
<evidence type="ECO:0000256" key="3">
    <source>
        <dbReference type="ARBA" id="ARBA00048954"/>
    </source>
</evidence>
<feature type="domain" description="Helicase HerA central" evidence="5">
    <location>
        <begin position="140"/>
        <end position="388"/>
    </location>
</feature>
<evidence type="ECO:0000259" key="5">
    <source>
        <dbReference type="Pfam" id="PF01935"/>
    </source>
</evidence>
<dbReference type="CDD" id="cd01127">
    <property type="entry name" value="TrwB_TraG_TraD_VirD4"/>
    <property type="match status" value="1"/>
</dbReference>
<dbReference type="GO" id="GO:0043139">
    <property type="term" value="F:5'-3' DNA helicase activity"/>
    <property type="evidence" value="ECO:0007669"/>
    <property type="project" value="UniProtKB-EC"/>
</dbReference>
<dbReference type="EMBL" id="DSEU01000079">
    <property type="protein sequence ID" value="HEM68136.1"/>
    <property type="molecule type" value="Genomic_DNA"/>
</dbReference>
<keyword evidence="6" id="KW-0067">ATP-binding</keyword>
<dbReference type="PANTHER" id="PTHR42957">
    <property type="entry name" value="HELICASE MJ1565-RELATED"/>
    <property type="match status" value="1"/>
</dbReference>
<dbReference type="AlphaFoldDB" id="A0A7J2U5W4"/>
<evidence type="ECO:0000256" key="2">
    <source>
        <dbReference type="ARBA" id="ARBA00034617"/>
    </source>
</evidence>
<dbReference type="InterPro" id="IPR027417">
    <property type="entry name" value="P-loop_NTPase"/>
</dbReference>
<protein>
    <submittedName>
        <fullName evidence="6">ATP-binding protein</fullName>
    </submittedName>
</protein>
<organism evidence="6">
    <name type="scientific">Ignisphaera aggregans</name>
    <dbReference type="NCBI Taxonomy" id="334771"/>
    <lineage>
        <taxon>Archaea</taxon>
        <taxon>Thermoproteota</taxon>
        <taxon>Thermoprotei</taxon>
        <taxon>Desulfurococcales</taxon>
        <taxon>Desulfurococcaceae</taxon>
        <taxon>Ignisphaera</taxon>
    </lineage>
</organism>
<proteinExistence type="inferred from homology"/>
<dbReference type="Pfam" id="PF01935">
    <property type="entry name" value="DUF87"/>
    <property type="match status" value="1"/>
</dbReference>
<dbReference type="SUPFAM" id="SSF52540">
    <property type="entry name" value="P-loop containing nucleoside triphosphate hydrolases"/>
    <property type="match status" value="1"/>
</dbReference>
<evidence type="ECO:0000256" key="1">
    <source>
        <dbReference type="ARBA" id="ARBA00007816"/>
    </source>
</evidence>
<dbReference type="InterPro" id="IPR008571">
    <property type="entry name" value="HerA-like"/>
</dbReference>
<evidence type="ECO:0000256" key="4">
    <source>
        <dbReference type="ARBA" id="ARBA00048988"/>
    </source>
</evidence>
<evidence type="ECO:0000313" key="6">
    <source>
        <dbReference type="EMBL" id="HEM68136.1"/>
    </source>
</evidence>
<gene>
    <name evidence="6" type="ORF">ENO26_11370</name>
</gene>
<comment type="catalytic activity">
    <reaction evidence="2">
        <text>Couples ATP hydrolysis with the unwinding of duplex DNA by translocating in the 3'-5' direction.</text>
        <dbReference type="EC" id="5.6.2.4"/>
    </reaction>
</comment>